<sequence>MFVEFVTQNQYFSFPLEVFAQILRIPCEGACVFSDRCSLDELVYGAPSKGPYQTNLPSPDDIISFVREDREGQVTRIRHQEEVEVQDYQILTREIMSTLKPLEEIIRENVFCLGGNRDHVPTCHCYMLYCVENSEKFNLAYFMAKRMDENLERIMAREEVVIPLTSPPSINHLHLISTMMMMMEIMKGPRIQVLFHPFVIHTENEVVRLMMFSLLHTGKAKTWLNELNERTIETWDELRTTFISLFFPLALFDRLLEEIQAFSQHENKTLTDAWLRMKEILRNSHGHNLTKGNIIKIFYQGLNELTREALNVVAGGIFLYKTPNQAYQLLNDKVLLKLDWAKNLKSKPSLTKIVAFANEGSSSFDTDKIMARIDAMTIKIDDQYKEFQSCSKFNHCGGDHSTTYCNDDDTPMSREEEEKFMQTF</sequence>
<dbReference type="Pfam" id="PF03732">
    <property type="entry name" value="Retrotrans_gag"/>
    <property type="match status" value="1"/>
</dbReference>
<accession>A0A699GR35</accession>
<reference evidence="2" key="1">
    <citation type="journal article" date="2019" name="Sci. Rep.">
        <title>Draft genome of Tanacetum cinerariifolium, the natural source of mosquito coil.</title>
        <authorList>
            <person name="Yamashiro T."/>
            <person name="Shiraishi A."/>
            <person name="Satake H."/>
            <person name="Nakayama K."/>
        </authorList>
    </citation>
    <scope>NUCLEOTIDE SEQUENCE</scope>
</reference>
<evidence type="ECO:0000259" key="1">
    <source>
        <dbReference type="Pfam" id="PF03732"/>
    </source>
</evidence>
<comment type="caution">
    <text evidence="2">The sequence shown here is derived from an EMBL/GenBank/DDBJ whole genome shotgun (WGS) entry which is preliminary data.</text>
</comment>
<gene>
    <name evidence="2" type="ORF">Tci_174514</name>
</gene>
<evidence type="ECO:0000313" key="2">
    <source>
        <dbReference type="EMBL" id="GEW02538.1"/>
    </source>
</evidence>
<organism evidence="2">
    <name type="scientific">Tanacetum cinerariifolium</name>
    <name type="common">Dalmatian daisy</name>
    <name type="synonym">Chrysanthemum cinerariifolium</name>
    <dbReference type="NCBI Taxonomy" id="118510"/>
    <lineage>
        <taxon>Eukaryota</taxon>
        <taxon>Viridiplantae</taxon>
        <taxon>Streptophyta</taxon>
        <taxon>Embryophyta</taxon>
        <taxon>Tracheophyta</taxon>
        <taxon>Spermatophyta</taxon>
        <taxon>Magnoliopsida</taxon>
        <taxon>eudicotyledons</taxon>
        <taxon>Gunneridae</taxon>
        <taxon>Pentapetalae</taxon>
        <taxon>asterids</taxon>
        <taxon>campanulids</taxon>
        <taxon>Asterales</taxon>
        <taxon>Asteraceae</taxon>
        <taxon>Asteroideae</taxon>
        <taxon>Anthemideae</taxon>
        <taxon>Anthemidinae</taxon>
        <taxon>Tanacetum</taxon>
    </lineage>
</organism>
<name>A0A699GR35_TANCI</name>
<protein>
    <submittedName>
        <fullName evidence="2">Reverse transcriptase domain-containing protein</fullName>
    </submittedName>
</protein>
<dbReference type="AlphaFoldDB" id="A0A699GR35"/>
<dbReference type="EMBL" id="BKCJ010042452">
    <property type="protein sequence ID" value="GEW02538.1"/>
    <property type="molecule type" value="Genomic_DNA"/>
</dbReference>
<dbReference type="GO" id="GO:0003964">
    <property type="term" value="F:RNA-directed DNA polymerase activity"/>
    <property type="evidence" value="ECO:0007669"/>
    <property type="project" value="UniProtKB-KW"/>
</dbReference>
<keyword evidence="2" id="KW-0808">Transferase</keyword>
<keyword evidence="2" id="KW-0695">RNA-directed DNA polymerase</keyword>
<keyword evidence="2" id="KW-0548">Nucleotidyltransferase</keyword>
<proteinExistence type="predicted"/>
<dbReference type="PANTHER" id="PTHR33223">
    <property type="entry name" value="CCHC-TYPE DOMAIN-CONTAINING PROTEIN"/>
    <property type="match status" value="1"/>
</dbReference>
<feature type="domain" description="Retrotransposon gag" evidence="1">
    <location>
        <begin position="211"/>
        <end position="304"/>
    </location>
</feature>
<dbReference type="PANTHER" id="PTHR33223:SF11">
    <property type="entry name" value="ELEMENT PROTEIN, PUTATIVE-RELATED"/>
    <property type="match status" value="1"/>
</dbReference>
<dbReference type="InterPro" id="IPR005162">
    <property type="entry name" value="Retrotrans_gag_dom"/>
</dbReference>